<dbReference type="PROSITE" id="PS50076">
    <property type="entry name" value="DNAJ_2"/>
    <property type="match status" value="1"/>
</dbReference>
<dbReference type="EMBL" id="UINC01187409">
    <property type="protein sequence ID" value="SVE00117.1"/>
    <property type="molecule type" value="Genomic_DNA"/>
</dbReference>
<feature type="non-terminal residue" evidence="2">
    <location>
        <position position="148"/>
    </location>
</feature>
<dbReference type="GO" id="GO:0005737">
    <property type="term" value="C:cytoplasm"/>
    <property type="evidence" value="ECO:0007669"/>
    <property type="project" value="TreeGrafter"/>
</dbReference>
<dbReference type="PRINTS" id="PR00625">
    <property type="entry name" value="JDOMAIN"/>
</dbReference>
<accession>A0A382ZX71</accession>
<proteinExistence type="predicted"/>
<dbReference type="PANTHER" id="PTHR43948:SF10">
    <property type="entry name" value="MRJ, ISOFORM E"/>
    <property type="match status" value="1"/>
</dbReference>
<dbReference type="InterPro" id="IPR001623">
    <property type="entry name" value="DnaJ_domain"/>
</dbReference>
<dbReference type="AlphaFoldDB" id="A0A382ZX71"/>
<dbReference type="Gene3D" id="1.10.287.110">
    <property type="entry name" value="DnaJ domain"/>
    <property type="match status" value="1"/>
</dbReference>
<dbReference type="GO" id="GO:0044183">
    <property type="term" value="F:protein folding chaperone"/>
    <property type="evidence" value="ECO:0007669"/>
    <property type="project" value="TreeGrafter"/>
</dbReference>
<name>A0A382ZX71_9ZZZZ</name>
<protein>
    <recommendedName>
        <fullName evidence="1">J domain-containing protein</fullName>
    </recommendedName>
</protein>
<dbReference type="SMART" id="SM00271">
    <property type="entry name" value="DnaJ"/>
    <property type="match status" value="1"/>
</dbReference>
<dbReference type="GO" id="GO:0051087">
    <property type="term" value="F:protein-folding chaperone binding"/>
    <property type="evidence" value="ECO:0007669"/>
    <property type="project" value="TreeGrafter"/>
</dbReference>
<sequence>MPRRTKVFKDYYSILNVSQSSSLEEIKKSFRKLALELHPDHNPNDPESEERFKEITEAYGVLSDPLKKKEYDRFRADTLAGRTTGSSNFRYSQEDIFASMFRGENAREIFEELNREFSRSGFRSGNTFFQTLFFGGAVAGLGRILRMV</sequence>
<feature type="domain" description="J" evidence="1">
    <location>
        <begin position="10"/>
        <end position="75"/>
    </location>
</feature>
<dbReference type="GO" id="GO:0051082">
    <property type="term" value="F:unfolded protein binding"/>
    <property type="evidence" value="ECO:0007669"/>
    <property type="project" value="TreeGrafter"/>
</dbReference>
<reference evidence="2" key="1">
    <citation type="submission" date="2018-05" db="EMBL/GenBank/DDBJ databases">
        <authorList>
            <person name="Lanie J.A."/>
            <person name="Ng W.-L."/>
            <person name="Kazmierczak K.M."/>
            <person name="Andrzejewski T.M."/>
            <person name="Davidsen T.M."/>
            <person name="Wayne K.J."/>
            <person name="Tettelin H."/>
            <person name="Glass J.I."/>
            <person name="Rusch D."/>
            <person name="Podicherti R."/>
            <person name="Tsui H.-C.T."/>
            <person name="Winkler M.E."/>
        </authorList>
    </citation>
    <scope>NUCLEOTIDE SEQUENCE</scope>
</reference>
<gene>
    <name evidence="2" type="ORF">METZ01_LOCUS452971</name>
</gene>
<dbReference type="Pfam" id="PF00226">
    <property type="entry name" value="DnaJ"/>
    <property type="match status" value="1"/>
</dbReference>
<dbReference type="GO" id="GO:0005634">
    <property type="term" value="C:nucleus"/>
    <property type="evidence" value="ECO:0007669"/>
    <property type="project" value="TreeGrafter"/>
</dbReference>
<dbReference type="SUPFAM" id="SSF46565">
    <property type="entry name" value="Chaperone J-domain"/>
    <property type="match status" value="1"/>
</dbReference>
<dbReference type="CDD" id="cd06257">
    <property type="entry name" value="DnaJ"/>
    <property type="match status" value="1"/>
</dbReference>
<dbReference type="InterPro" id="IPR036869">
    <property type="entry name" value="J_dom_sf"/>
</dbReference>
<evidence type="ECO:0000259" key="1">
    <source>
        <dbReference type="PROSITE" id="PS50076"/>
    </source>
</evidence>
<organism evidence="2">
    <name type="scientific">marine metagenome</name>
    <dbReference type="NCBI Taxonomy" id="408172"/>
    <lineage>
        <taxon>unclassified sequences</taxon>
        <taxon>metagenomes</taxon>
        <taxon>ecological metagenomes</taxon>
    </lineage>
</organism>
<evidence type="ECO:0000313" key="2">
    <source>
        <dbReference type="EMBL" id="SVE00117.1"/>
    </source>
</evidence>
<dbReference type="PANTHER" id="PTHR43948">
    <property type="entry name" value="DNAJ HOMOLOG SUBFAMILY B"/>
    <property type="match status" value="1"/>
</dbReference>